<sequence>MSLFVTIQISLNNFLVPQSIVINRPLELCLEKVTEFTSEELIAQVKFSIDDVSLQSNQVSILNGNYDNYMNIVNSDSTCLDFKLKSSFQLYLFKDKQTVCLYTCLYNESPRVTNFDVSIAGNILNSYFKIYKFILIDRINSERYPKALLINISRTYFSRYALIDVQLLDIFNRFIVIEEAQIKLQYQNGSIHTYPITPFSPTHNFLQLKFSVERSILIQQTLILNDQYQYIFNDIVAPHYRTIWTVLSVFIGCIFIYYILHQYRLVLISKLSSKLQVFVLRFVFFQRIESMLYEAKAHYLPSNIYQNNNHLKRKEIKFIEKQKSVDQEVAENSIAVQQIFHEDDINRLLAYLYPQAEVSFEQSQNEVIKPVFLVNNSSETSANKLSSCNTESQFTFIDDFSALDQKYLSINENSNYGALQFQEQQFENFNNLISIDPSQLKKIYQNSANSLSKQQFKLTTKLKQESYSESMEAQQVVSIQQYVSSFESTDQSSEITENSFKLKPLNIKQIGSTNRKMHQTYTYSSDSENSNQ</sequence>
<keyword evidence="1" id="KW-1133">Transmembrane helix</keyword>
<feature type="transmembrane region" description="Helical" evidence="1">
    <location>
        <begin position="242"/>
        <end position="260"/>
    </location>
</feature>
<keyword evidence="4" id="KW-1185">Reference proteome</keyword>
<evidence type="ECO:0000313" key="4">
    <source>
        <dbReference type="Proteomes" id="UP000018208"/>
    </source>
</evidence>
<accession>V6LZV2</accession>
<gene>
    <name evidence="2" type="ORF">SS50377_13627</name>
    <name evidence="3" type="ORF">SS50377_28172</name>
</gene>
<dbReference type="EMBL" id="AUWU02000008">
    <property type="protein sequence ID" value="KAH0570197.1"/>
    <property type="molecule type" value="Genomic_DNA"/>
</dbReference>
<organism evidence="2">
    <name type="scientific">Spironucleus salmonicida</name>
    <dbReference type="NCBI Taxonomy" id="348837"/>
    <lineage>
        <taxon>Eukaryota</taxon>
        <taxon>Metamonada</taxon>
        <taxon>Diplomonadida</taxon>
        <taxon>Hexamitidae</taxon>
        <taxon>Hexamitinae</taxon>
        <taxon>Spironucleus</taxon>
    </lineage>
</organism>
<dbReference type="AlphaFoldDB" id="V6LZV2"/>
<dbReference type="Proteomes" id="UP000018208">
    <property type="component" value="Unassembled WGS sequence"/>
</dbReference>
<evidence type="ECO:0008006" key="5">
    <source>
        <dbReference type="Google" id="ProtNLM"/>
    </source>
</evidence>
<keyword evidence="1" id="KW-0472">Membrane</keyword>
<dbReference type="VEuPathDB" id="GiardiaDB:SS50377_28172"/>
<name>V6LZV2_9EUKA</name>
<reference evidence="3" key="2">
    <citation type="submission" date="2020-12" db="EMBL/GenBank/DDBJ databases">
        <title>New Spironucleus salmonicida genome in near-complete chromosomes.</title>
        <authorList>
            <person name="Xu F."/>
            <person name="Kurt Z."/>
            <person name="Jimenez-Gonzalez A."/>
            <person name="Astvaldsson A."/>
            <person name="Andersson J.O."/>
            <person name="Svard S.G."/>
        </authorList>
    </citation>
    <scope>NUCLEOTIDE SEQUENCE</scope>
    <source>
        <strain evidence="3">ATCC 50377</strain>
    </source>
</reference>
<evidence type="ECO:0000313" key="2">
    <source>
        <dbReference type="EMBL" id="EST46384.1"/>
    </source>
</evidence>
<proteinExistence type="predicted"/>
<keyword evidence="1" id="KW-0812">Transmembrane</keyword>
<dbReference type="EMBL" id="KI546076">
    <property type="protein sequence ID" value="EST46384.1"/>
    <property type="molecule type" value="Genomic_DNA"/>
</dbReference>
<protein>
    <recommendedName>
        <fullName evidence="5">Transmembrane protein</fullName>
    </recommendedName>
</protein>
<evidence type="ECO:0000256" key="1">
    <source>
        <dbReference type="SAM" id="Phobius"/>
    </source>
</evidence>
<reference evidence="2 3" key="1">
    <citation type="journal article" date="2014" name="PLoS Genet.">
        <title>The Genome of Spironucleus salmonicida Highlights a Fish Pathogen Adapted to Fluctuating Environments.</title>
        <authorList>
            <person name="Xu F."/>
            <person name="Jerlstrom-Hultqvist J."/>
            <person name="Einarsson E."/>
            <person name="Astvaldsson A."/>
            <person name="Svard S.G."/>
            <person name="Andersson J.O."/>
        </authorList>
    </citation>
    <scope>NUCLEOTIDE SEQUENCE</scope>
    <source>
        <strain evidence="3">ATCC 50377</strain>
    </source>
</reference>
<evidence type="ECO:0000313" key="3">
    <source>
        <dbReference type="EMBL" id="KAH0570197.1"/>
    </source>
</evidence>